<dbReference type="InterPro" id="IPR017850">
    <property type="entry name" value="Alkaline_phosphatase_core_sf"/>
</dbReference>
<sequence>MFIALWGYWLIYMIVIRLVFLMYNADLSAVLNASELFRIVFRGFHMDVSMAGYYLALYGLLLTFSVFFPSQWASRVLRWITVMLLVFSGAVTVVDLELYRHWGFRINNTPFMYLGPGAFGSISFWVAVKGTMIFFGLLGAFLFLYNKWIAPLAGSLSGRILKGYGLLMLLVTGGMILPIRGSFTVAPMNEGMVYFHASKPYANHAAINVVWNFVASMKQSAKIRYPEDFYDPGQTQSVMSRLYSAPDSTTPILKPGRPNVLLIIMEGFTSGIIEPLGGLPGITPALNRLCGEGILFTHFYASGDRTDKGVVSILSGYPAQTQTSIVKFPGKTENLPYLSRELKNRGYHTSFLYGGDADFANLRSYLTNARFDHLTDLESFPKVQNTSKWGVHDHFMFERLRAEMDTARMPFFKTVLTLSSHEPFDVPLKSRKVLQSEEDLYLNACTYTDKYLGEFIGYAKKQPWWNSTLIVITADHGHRHPGNRALQDEQRFRIPLLLLGGALSVTPHEKDILGGQTDIANTILAQTGGRENKFAFSKDLLNPAAVPFSAFFFQNGYGFMQPGKGYIYDHIAHRVTVAYGDTTDLGAGKAYQQALFSDYNRR</sequence>
<feature type="transmembrane region" description="Helical" evidence="6">
    <location>
        <begin position="161"/>
        <end position="179"/>
    </location>
</feature>
<evidence type="ECO:0000313" key="9">
    <source>
        <dbReference type="Proteomes" id="UP001501508"/>
    </source>
</evidence>
<dbReference type="EMBL" id="BAABEY010000025">
    <property type="protein sequence ID" value="GAA4441730.1"/>
    <property type="molecule type" value="Genomic_DNA"/>
</dbReference>
<evidence type="ECO:0000256" key="6">
    <source>
        <dbReference type="SAM" id="Phobius"/>
    </source>
</evidence>
<dbReference type="InterPro" id="IPR000917">
    <property type="entry name" value="Sulfatase_N"/>
</dbReference>
<comment type="caution">
    <text evidence="8">The sequence shown here is derived from an EMBL/GenBank/DDBJ whole genome shotgun (WGS) entry which is preliminary data.</text>
</comment>
<keyword evidence="2" id="KW-1003">Cell membrane</keyword>
<dbReference type="Gene3D" id="3.40.720.10">
    <property type="entry name" value="Alkaline Phosphatase, subunit A"/>
    <property type="match status" value="1"/>
</dbReference>
<organism evidence="8 9">
    <name type="scientific">Ravibacter arvi</name>
    <dbReference type="NCBI Taxonomy" id="2051041"/>
    <lineage>
        <taxon>Bacteria</taxon>
        <taxon>Pseudomonadati</taxon>
        <taxon>Bacteroidota</taxon>
        <taxon>Cytophagia</taxon>
        <taxon>Cytophagales</taxon>
        <taxon>Spirosomataceae</taxon>
        <taxon>Ravibacter</taxon>
    </lineage>
</organism>
<dbReference type="SUPFAM" id="SSF53649">
    <property type="entry name" value="Alkaline phosphatase-like"/>
    <property type="match status" value="1"/>
</dbReference>
<dbReference type="Gene3D" id="3.30.1120.80">
    <property type="match status" value="1"/>
</dbReference>
<gene>
    <name evidence="8" type="ORF">GCM10023091_27430</name>
</gene>
<feature type="domain" description="Sulfatase N-terminal" evidence="7">
    <location>
        <begin position="258"/>
        <end position="528"/>
    </location>
</feature>
<feature type="transmembrane region" description="Helical" evidence="6">
    <location>
        <begin position="76"/>
        <end position="99"/>
    </location>
</feature>
<keyword evidence="3 6" id="KW-0812">Transmembrane</keyword>
<evidence type="ECO:0000313" key="8">
    <source>
        <dbReference type="EMBL" id="GAA4441730.1"/>
    </source>
</evidence>
<feature type="transmembrane region" description="Helical" evidence="6">
    <location>
        <begin position="133"/>
        <end position="149"/>
    </location>
</feature>
<dbReference type="Pfam" id="PF00884">
    <property type="entry name" value="Sulfatase"/>
    <property type="match status" value="1"/>
</dbReference>
<protein>
    <submittedName>
        <fullName evidence="8">Alkaline phosphatase family protein</fullName>
    </submittedName>
</protein>
<feature type="transmembrane region" description="Helical" evidence="6">
    <location>
        <begin position="51"/>
        <end position="70"/>
    </location>
</feature>
<comment type="subcellular location">
    <subcellularLocation>
        <location evidence="1">Cell membrane</location>
        <topology evidence="1">Multi-pass membrane protein</topology>
    </subcellularLocation>
</comment>
<evidence type="ECO:0000256" key="1">
    <source>
        <dbReference type="ARBA" id="ARBA00004651"/>
    </source>
</evidence>
<dbReference type="PANTHER" id="PTHR47371">
    <property type="entry name" value="LIPOTEICHOIC ACID SYNTHASE"/>
    <property type="match status" value="1"/>
</dbReference>
<evidence type="ECO:0000259" key="7">
    <source>
        <dbReference type="Pfam" id="PF00884"/>
    </source>
</evidence>
<evidence type="ECO:0000256" key="2">
    <source>
        <dbReference type="ARBA" id="ARBA00022475"/>
    </source>
</evidence>
<evidence type="ECO:0000256" key="3">
    <source>
        <dbReference type="ARBA" id="ARBA00022692"/>
    </source>
</evidence>
<dbReference type="PANTHER" id="PTHR47371:SF3">
    <property type="entry name" value="PHOSPHOGLYCEROL TRANSFERASE I"/>
    <property type="match status" value="1"/>
</dbReference>
<keyword evidence="4 6" id="KW-1133">Transmembrane helix</keyword>
<keyword evidence="5 6" id="KW-0472">Membrane</keyword>
<dbReference type="PIRSF" id="PIRSF005091">
    <property type="entry name" value="Mmb_sulf_HI1246"/>
    <property type="match status" value="1"/>
</dbReference>
<reference evidence="9" key="1">
    <citation type="journal article" date="2019" name="Int. J. Syst. Evol. Microbiol.">
        <title>The Global Catalogue of Microorganisms (GCM) 10K type strain sequencing project: providing services to taxonomists for standard genome sequencing and annotation.</title>
        <authorList>
            <consortium name="The Broad Institute Genomics Platform"/>
            <consortium name="The Broad Institute Genome Sequencing Center for Infectious Disease"/>
            <person name="Wu L."/>
            <person name="Ma J."/>
        </authorList>
    </citation>
    <scope>NUCLEOTIDE SEQUENCE [LARGE SCALE GENOMIC DNA]</scope>
    <source>
        <strain evidence="9">JCM 31920</strain>
    </source>
</reference>
<dbReference type="InterPro" id="IPR012160">
    <property type="entry name" value="LtaS-like"/>
</dbReference>
<evidence type="ECO:0000256" key="5">
    <source>
        <dbReference type="ARBA" id="ARBA00023136"/>
    </source>
</evidence>
<dbReference type="CDD" id="cd16015">
    <property type="entry name" value="LTA_synthase"/>
    <property type="match status" value="1"/>
</dbReference>
<dbReference type="Proteomes" id="UP001501508">
    <property type="component" value="Unassembled WGS sequence"/>
</dbReference>
<evidence type="ECO:0000256" key="4">
    <source>
        <dbReference type="ARBA" id="ARBA00022989"/>
    </source>
</evidence>
<keyword evidence="9" id="KW-1185">Reference proteome</keyword>
<dbReference type="InterPro" id="IPR050448">
    <property type="entry name" value="OpgB/LTA_synthase_biosynth"/>
</dbReference>
<feature type="transmembrane region" description="Helical" evidence="6">
    <location>
        <begin position="6"/>
        <end position="31"/>
    </location>
</feature>
<name>A0ABP8M3H8_9BACT</name>
<proteinExistence type="predicted"/>
<accession>A0ABP8M3H8</accession>